<organism evidence="1 2">
    <name type="scientific">Flagellimonas algicola</name>
    <dbReference type="NCBI Taxonomy" id="2583815"/>
    <lineage>
        <taxon>Bacteria</taxon>
        <taxon>Pseudomonadati</taxon>
        <taxon>Bacteroidota</taxon>
        <taxon>Flavobacteriia</taxon>
        <taxon>Flavobacteriales</taxon>
        <taxon>Flavobacteriaceae</taxon>
        <taxon>Flagellimonas</taxon>
    </lineage>
</organism>
<reference evidence="1 2" key="1">
    <citation type="submission" date="2019-05" db="EMBL/GenBank/DDBJ databases">
        <title>Flagellimonas sp. AsT0115, sp. nov., isolated from a marine red algae, Asparagopsis taxiformis.</title>
        <authorList>
            <person name="Kim J."/>
            <person name="Jeong S.E."/>
            <person name="Jeon C.O."/>
        </authorList>
    </citation>
    <scope>NUCLEOTIDE SEQUENCE [LARGE SCALE GENOMIC DNA]</scope>
    <source>
        <strain evidence="1 2">AsT0115</strain>
    </source>
</reference>
<keyword evidence="2" id="KW-1185">Reference proteome</keyword>
<name>A0ABY2WNA5_9FLAO</name>
<sequence>MTLFRILLKILGHFGLIDTSEKQQMAADIEAFENKATPDSSNKIMAIYGRVHQELLVKLLLPFLYFFGIRYLNQMIKEDVTDPFDD</sequence>
<dbReference type="Proteomes" id="UP000751614">
    <property type="component" value="Unassembled WGS sequence"/>
</dbReference>
<gene>
    <name evidence="1" type="ORF">FGG15_02770</name>
</gene>
<dbReference type="EMBL" id="VCNI01000001">
    <property type="protein sequence ID" value="TMU56479.1"/>
    <property type="molecule type" value="Genomic_DNA"/>
</dbReference>
<proteinExistence type="predicted"/>
<protein>
    <submittedName>
        <fullName evidence="1">Uncharacterized protein</fullName>
    </submittedName>
</protein>
<comment type="caution">
    <text evidence="1">The sequence shown here is derived from an EMBL/GenBank/DDBJ whole genome shotgun (WGS) entry which is preliminary data.</text>
</comment>
<evidence type="ECO:0000313" key="2">
    <source>
        <dbReference type="Proteomes" id="UP000751614"/>
    </source>
</evidence>
<dbReference type="RefSeq" id="WP_138832974.1">
    <property type="nucleotide sequence ID" value="NZ_VCNI01000001.1"/>
</dbReference>
<evidence type="ECO:0000313" key="1">
    <source>
        <dbReference type="EMBL" id="TMU56479.1"/>
    </source>
</evidence>
<accession>A0ABY2WNA5</accession>